<keyword evidence="4" id="KW-0158">Chromosome</keyword>
<feature type="domain" description="Condensin complex subunit 1 C-terminal" evidence="12">
    <location>
        <begin position="1004"/>
        <end position="1164"/>
    </location>
</feature>
<comment type="similarity">
    <text evidence="3 10">Belongs to the CND1 (condensin subunit 1) family.</text>
</comment>
<evidence type="ECO:0000256" key="6">
    <source>
        <dbReference type="ARBA" id="ARBA00022776"/>
    </source>
</evidence>
<keyword evidence="9 10" id="KW-0131">Cell cycle</keyword>
<dbReference type="EMBL" id="QEAQ01000096">
    <property type="protein sequence ID" value="TPX55784.1"/>
    <property type="molecule type" value="Genomic_DNA"/>
</dbReference>
<proteinExistence type="inferred from homology"/>
<evidence type="ECO:0000256" key="3">
    <source>
        <dbReference type="ARBA" id="ARBA00009606"/>
    </source>
</evidence>
<feature type="compositionally biased region" description="Low complexity" evidence="11">
    <location>
        <begin position="1259"/>
        <end position="1270"/>
    </location>
</feature>
<feature type="domain" description="Condensin complex subunit 1 N-terminal" evidence="13">
    <location>
        <begin position="77"/>
        <end position="237"/>
    </location>
</feature>
<feature type="compositionally biased region" description="Acidic residues" evidence="11">
    <location>
        <begin position="1287"/>
        <end position="1297"/>
    </location>
</feature>
<dbReference type="Pfam" id="PF12922">
    <property type="entry name" value="Cnd1_N"/>
    <property type="match status" value="1"/>
</dbReference>
<dbReference type="InterPro" id="IPR007673">
    <property type="entry name" value="Condensin_cplx_su1"/>
</dbReference>
<accession>A0A507DVL0</accession>
<evidence type="ECO:0000256" key="1">
    <source>
        <dbReference type="ARBA" id="ARBA00004123"/>
    </source>
</evidence>
<gene>
    <name evidence="14" type="ORF">PhCBS80983_g05050</name>
</gene>
<dbReference type="GO" id="GO:0000796">
    <property type="term" value="C:condensin complex"/>
    <property type="evidence" value="ECO:0007669"/>
    <property type="project" value="TreeGrafter"/>
</dbReference>
<dbReference type="STRING" id="109895.A0A507DVL0"/>
<evidence type="ECO:0000256" key="5">
    <source>
        <dbReference type="ARBA" id="ARBA00022618"/>
    </source>
</evidence>
<evidence type="ECO:0000256" key="7">
    <source>
        <dbReference type="ARBA" id="ARBA00023067"/>
    </source>
</evidence>
<comment type="function">
    <text evidence="10">Regulatory subunit of the condensin complex, a complex required for conversion of interphase chromatin into mitotic-like condense chromosomes. The condensin complex probably introduces positive supercoils into relaxed DNA in the presence of type I topoisomerases and converts nicked DNA into positive knotted forms in the presence of type II topoisomerases.</text>
</comment>
<dbReference type="InterPro" id="IPR011989">
    <property type="entry name" value="ARM-like"/>
</dbReference>
<feature type="region of interest" description="Disordered" evidence="11">
    <location>
        <begin position="1238"/>
        <end position="1371"/>
    </location>
</feature>
<sequence length="1371" mass="155220">MAELFNLHEELVRLQENDAQLEFEVDIPGLDEDGVSHKLDELIESLQGEPSQILNQSVFDTARSFVRHFDSLNLEAAHRFTDLLLSVFVEQIKSIESDLEENAQHNFESGRAALQMYTYSWHWMIEIAENRWKGIRKETEKAATMTGKPKSRTGKGKQAGQWDWNTQKVEALRTAIKMVSLDLNRIVVASSDRDTLLSMITKSVSLILEDSEALKVDSLQATAIELLCLCANRFDRAVGHGLQTRIVEQYLREEHLADFVAEFMQLLVVKYDDTRMIENVLRLCTNKDFSDKEPKPAKAFAKFLVRLSEISPKEVLKQMVHLQVHFDSESYTVRMGMIEVVGNLIHNYLAAESTESAAQSLHSYYEILQDRFRDVSSYVRVKVLQVLMRLTERRPESAALTDIPIATRPVLINLTAGRLHDKASNVRKNAIKLLARFIETSPFVAIPQDEGSLSLAHFQEKQKSLEDIIKHRFPADELPGVEGNEETEKNEENMDISLGEGSGDSLKQNKPPTPARQAAEDLVAGEQELRSLRGLLKYYKDGIKFIRQIETVVPVMCQLLASNAKGEVIEAMNFFVSGHQYQMECATTGIRQMVHKVWDKDTGESERLSVREHLMRCYIAVYFEPVGVEKDRSEVVADNLIKLTYTMTLAELTSLEHLLTLLVAKKAFQESTLHVLWSVFASKKQPARRRRGAIIILGMIGKAKKEVIADNFENLLRVGLGDFAKKDLVLARYTCVALQQLGTVKRQKGSLTHSHMRLAAEHPIFMRLRELLLEPNTSMEWFGFAEQAINAVYLLSEHPDTTCGEIIKNLAARVLGLPPAPPPSAPDVDQVAQQLSETLHIGGGDAPAAGTAASEEAVVASCDPMELAELCFVVGHVAIKQIVHLESIEVEWKRRKHLEETAKTPRKRAGADEIDQVTGNAEDEFTERIAQIRERELLFGDATLLGSFGPLIAFICLNNRTFNHPVLQIMAVLALCKFMCVSADFCEAHLQLLFTILEKAEDPIIRSNTIIGLGDMTICFNSLIDQNISYLYNRLNDKNPVVKKNTLMVLTFLILNGMVKVKGQISEMAKTLEDEDHRISDLTKLFFTELSTKDNAVYNNLPDIISNLSHPETGVEEEAFRSIMKFLLEFIKKDKQTENIVEKLCLRFRNADTERQWRDISFCLTLLSFASDKSVKKLIEHLPQYQDKLHEPVLYKHLEDILAKAKKVAKTETKTMIEDFEVKLKECRNKCVENEQAVDNANSQKQRSHGKIKREPSPAAVDEAADALGAMSLTPKPTRRRGQRVIEEEEDELDIDEMFGHSQPEPERSKPAKSRKPPAALRVQPEDEGSEEEDGVVEDEDEDDEDEDDEDEDDEEEDDQDVEEEEDEEEE</sequence>
<evidence type="ECO:0000259" key="12">
    <source>
        <dbReference type="Pfam" id="PF12717"/>
    </source>
</evidence>
<evidence type="ECO:0000259" key="13">
    <source>
        <dbReference type="Pfam" id="PF12922"/>
    </source>
</evidence>
<dbReference type="GO" id="GO:0051301">
    <property type="term" value="P:cell division"/>
    <property type="evidence" value="ECO:0007669"/>
    <property type="project" value="UniProtKB-KW"/>
</dbReference>
<keyword evidence="7 10" id="KW-0226">DNA condensation</keyword>
<dbReference type="PANTHER" id="PTHR14222:SF2">
    <property type="entry name" value="CONDENSIN COMPLEX SUBUNIT 1"/>
    <property type="match status" value="1"/>
</dbReference>
<evidence type="ECO:0000313" key="14">
    <source>
        <dbReference type="EMBL" id="TPX55784.1"/>
    </source>
</evidence>
<organism evidence="14 15">
    <name type="scientific">Powellomyces hirtus</name>
    <dbReference type="NCBI Taxonomy" id="109895"/>
    <lineage>
        <taxon>Eukaryota</taxon>
        <taxon>Fungi</taxon>
        <taxon>Fungi incertae sedis</taxon>
        <taxon>Chytridiomycota</taxon>
        <taxon>Chytridiomycota incertae sedis</taxon>
        <taxon>Chytridiomycetes</taxon>
        <taxon>Spizellomycetales</taxon>
        <taxon>Powellomycetaceae</taxon>
        <taxon>Powellomyces</taxon>
    </lineage>
</organism>
<keyword evidence="6 10" id="KW-0498">Mitosis</keyword>
<dbReference type="SUPFAM" id="SSF48371">
    <property type="entry name" value="ARM repeat"/>
    <property type="match status" value="1"/>
</dbReference>
<feature type="region of interest" description="Disordered" evidence="11">
    <location>
        <begin position="476"/>
        <end position="517"/>
    </location>
</feature>
<evidence type="ECO:0000256" key="11">
    <source>
        <dbReference type="SAM" id="MobiDB-lite"/>
    </source>
</evidence>
<evidence type="ECO:0000256" key="8">
    <source>
        <dbReference type="ARBA" id="ARBA00023242"/>
    </source>
</evidence>
<name>A0A507DVL0_9FUNG</name>
<evidence type="ECO:0000256" key="4">
    <source>
        <dbReference type="ARBA" id="ARBA00022454"/>
    </source>
</evidence>
<keyword evidence="5 10" id="KW-0132">Cell division</keyword>
<dbReference type="InterPro" id="IPR024324">
    <property type="entry name" value="Condensin_cplx_su1_N"/>
</dbReference>
<comment type="caution">
    <text evidence="14">The sequence shown here is derived from an EMBL/GenBank/DDBJ whole genome shotgun (WGS) entry which is preliminary data.</text>
</comment>
<dbReference type="InterPro" id="IPR026971">
    <property type="entry name" value="CND1/NCAPD3"/>
</dbReference>
<dbReference type="PIRSF" id="PIRSF017127">
    <property type="entry name" value="Condensin_D2"/>
    <property type="match status" value="1"/>
</dbReference>
<dbReference type="Pfam" id="PF12717">
    <property type="entry name" value="Cnd1"/>
    <property type="match status" value="1"/>
</dbReference>
<dbReference type="Proteomes" id="UP000318582">
    <property type="component" value="Unassembled WGS sequence"/>
</dbReference>
<feature type="compositionally biased region" description="Acidic residues" evidence="11">
    <location>
        <begin position="1326"/>
        <end position="1371"/>
    </location>
</feature>
<dbReference type="GO" id="GO:0007076">
    <property type="term" value="P:mitotic chromosome condensation"/>
    <property type="evidence" value="ECO:0007669"/>
    <property type="project" value="InterPro"/>
</dbReference>
<dbReference type="GO" id="GO:0000779">
    <property type="term" value="C:condensed chromosome, centromeric region"/>
    <property type="evidence" value="ECO:0007669"/>
    <property type="project" value="TreeGrafter"/>
</dbReference>
<keyword evidence="8" id="KW-0539">Nucleus</keyword>
<evidence type="ECO:0000256" key="2">
    <source>
        <dbReference type="ARBA" id="ARBA00004286"/>
    </source>
</evidence>
<dbReference type="PANTHER" id="PTHR14222">
    <property type="entry name" value="CONDENSIN"/>
    <property type="match status" value="1"/>
</dbReference>
<protein>
    <recommendedName>
        <fullName evidence="10">Condensin complex subunit 1</fullName>
    </recommendedName>
</protein>
<reference evidence="14 15" key="1">
    <citation type="journal article" date="2019" name="Sci. Rep.">
        <title>Comparative genomics of chytrid fungi reveal insights into the obligate biotrophic and pathogenic lifestyle of Synchytrium endobioticum.</title>
        <authorList>
            <person name="van de Vossenberg B.T.L.H."/>
            <person name="Warris S."/>
            <person name="Nguyen H.D.T."/>
            <person name="van Gent-Pelzer M.P.E."/>
            <person name="Joly D.L."/>
            <person name="van de Geest H.C."/>
            <person name="Bonants P.J.M."/>
            <person name="Smith D.S."/>
            <person name="Levesque C.A."/>
            <person name="van der Lee T.A.J."/>
        </authorList>
    </citation>
    <scope>NUCLEOTIDE SEQUENCE [LARGE SCALE GENOMIC DNA]</scope>
    <source>
        <strain evidence="14 15">CBS 809.83</strain>
    </source>
</reference>
<dbReference type="GO" id="GO:0042393">
    <property type="term" value="F:histone binding"/>
    <property type="evidence" value="ECO:0007669"/>
    <property type="project" value="TreeGrafter"/>
</dbReference>
<keyword evidence="15" id="KW-1185">Reference proteome</keyword>
<evidence type="ECO:0000313" key="15">
    <source>
        <dbReference type="Proteomes" id="UP000318582"/>
    </source>
</evidence>
<comment type="subcellular location">
    <subcellularLocation>
        <location evidence="2">Chromosome</location>
    </subcellularLocation>
    <subcellularLocation>
        <location evidence="1">Nucleus</location>
    </subcellularLocation>
</comment>
<evidence type="ECO:0000256" key="9">
    <source>
        <dbReference type="ARBA" id="ARBA00023306"/>
    </source>
</evidence>
<evidence type="ECO:0000256" key="10">
    <source>
        <dbReference type="PIRNR" id="PIRNR017127"/>
    </source>
</evidence>
<dbReference type="InterPro" id="IPR016024">
    <property type="entry name" value="ARM-type_fold"/>
</dbReference>
<dbReference type="GO" id="GO:0010032">
    <property type="term" value="P:meiotic chromosome condensation"/>
    <property type="evidence" value="ECO:0007669"/>
    <property type="project" value="TreeGrafter"/>
</dbReference>
<dbReference type="GO" id="GO:0005634">
    <property type="term" value="C:nucleus"/>
    <property type="evidence" value="ECO:0007669"/>
    <property type="project" value="UniProtKB-SubCell"/>
</dbReference>
<dbReference type="Gene3D" id="1.25.10.10">
    <property type="entry name" value="Leucine-rich Repeat Variant"/>
    <property type="match status" value="2"/>
</dbReference>
<dbReference type="InterPro" id="IPR032682">
    <property type="entry name" value="Cnd1_C"/>
</dbReference>